<keyword evidence="3" id="KW-0804">Transcription</keyword>
<feature type="domain" description="HTH marR-type" evidence="4">
    <location>
        <begin position="12"/>
        <end position="145"/>
    </location>
</feature>
<proteinExistence type="predicted"/>
<keyword evidence="2" id="KW-0238">DNA-binding</keyword>
<dbReference type="PROSITE" id="PS01117">
    <property type="entry name" value="HTH_MARR_1"/>
    <property type="match status" value="1"/>
</dbReference>
<keyword evidence="6" id="KW-1185">Reference proteome</keyword>
<dbReference type="GO" id="GO:0003677">
    <property type="term" value="F:DNA binding"/>
    <property type="evidence" value="ECO:0007669"/>
    <property type="project" value="UniProtKB-KW"/>
</dbReference>
<accession>A0A975S8A5</accession>
<organism evidence="5 6">
    <name type="scientific">Arthrobacter sunyaminii</name>
    <dbReference type="NCBI Taxonomy" id="2816859"/>
    <lineage>
        <taxon>Bacteria</taxon>
        <taxon>Bacillati</taxon>
        <taxon>Actinomycetota</taxon>
        <taxon>Actinomycetes</taxon>
        <taxon>Micrococcales</taxon>
        <taxon>Micrococcaceae</taxon>
        <taxon>Arthrobacter</taxon>
    </lineage>
</organism>
<dbReference type="Gene3D" id="1.10.10.10">
    <property type="entry name" value="Winged helix-like DNA-binding domain superfamily/Winged helix DNA-binding domain"/>
    <property type="match status" value="1"/>
</dbReference>
<keyword evidence="1" id="KW-0805">Transcription regulation</keyword>
<dbReference type="SUPFAM" id="SSF46785">
    <property type="entry name" value="Winged helix' DNA-binding domain"/>
    <property type="match status" value="1"/>
</dbReference>
<dbReference type="CDD" id="cd00090">
    <property type="entry name" value="HTH_ARSR"/>
    <property type="match status" value="1"/>
</dbReference>
<dbReference type="InterPro" id="IPR011991">
    <property type="entry name" value="ArsR-like_HTH"/>
</dbReference>
<dbReference type="PANTHER" id="PTHR33164">
    <property type="entry name" value="TRANSCRIPTIONAL REGULATOR, MARR FAMILY"/>
    <property type="match status" value="1"/>
</dbReference>
<name>A0A975S8A5_9MICC</name>
<dbReference type="SMART" id="SM00347">
    <property type="entry name" value="HTH_MARR"/>
    <property type="match status" value="1"/>
</dbReference>
<dbReference type="EMBL" id="CP076456">
    <property type="protein sequence ID" value="QWQ37677.1"/>
    <property type="molecule type" value="Genomic_DNA"/>
</dbReference>
<protein>
    <submittedName>
        <fullName evidence="5">MarR family transcriptional regulator</fullName>
    </submittedName>
</protein>
<dbReference type="Proteomes" id="UP000680588">
    <property type="component" value="Chromosome"/>
</dbReference>
<dbReference type="PROSITE" id="PS50995">
    <property type="entry name" value="HTH_MARR_2"/>
    <property type="match status" value="1"/>
</dbReference>
<dbReference type="Pfam" id="PF01047">
    <property type="entry name" value="MarR"/>
    <property type="match status" value="1"/>
</dbReference>
<sequence>MTPQELGRTKALHEVEENLRLLTETVRSRMRDAAKGIDPTLPLFGLKMLQLLKREGPLHSGAAADLLMVDKSVISRQSRQLEELGLIEVQADPRDGRARVLVLTPAAEERVGAVQTGIMLDSHILDDWSAEELHEFAGYLSRLRSPSTLADAS</sequence>
<evidence type="ECO:0000256" key="3">
    <source>
        <dbReference type="ARBA" id="ARBA00023163"/>
    </source>
</evidence>
<dbReference type="InterPro" id="IPR023187">
    <property type="entry name" value="Tscrpt_reg_MarR-type_CS"/>
</dbReference>
<dbReference type="KEGG" id="asun:KG104_08200"/>
<dbReference type="PANTHER" id="PTHR33164:SF57">
    <property type="entry name" value="MARR-FAMILY TRANSCRIPTIONAL REGULATOR"/>
    <property type="match status" value="1"/>
</dbReference>
<dbReference type="GO" id="GO:0006950">
    <property type="term" value="P:response to stress"/>
    <property type="evidence" value="ECO:0007669"/>
    <property type="project" value="TreeGrafter"/>
</dbReference>
<dbReference type="AlphaFoldDB" id="A0A975S8A5"/>
<reference evidence="5" key="1">
    <citation type="submission" date="2021-06" db="EMBL/GenBank/DDBJ databases">
        <title>Novel species in genus Arthrobacter.</title>
        <authorList>
            <person name="Zhang G."/>
        </authorList>
    </citation>
    <scope>NUCLEOTIDE SEQUENCE</scope>
    <source>
        <strain evidence="5">Zg-ZUI122</strain>
    </source>
</reference>
<evidence type="ECO:0000259" key="4">
    <source>
        <dbReference type="PROSITE" id="PS50995"/>
    </source>
</evidence>
<evidence type="ECO:0000313" key="6">
    <source>
        <dbReference type="Proteomes" id="UP000680588"/>
    </source>
</evidence>
<evidence type="ECO:0000256" key="1">
    <source>
        <dbReference type="ARBA" id="ARBA00023015"/>
    </source>
</evidence>
<evidence type="ECO:0000256" key="2">
    <source>
        <dbReference type="ARBA" id="ARBA00023125"/>
    </source>
</evidence>
<gene>
    <name evidence="5" type="ORF">KG104_08200</name>
</gene>
<dbReference type="GO" id="GO:0003700">
    <property type="term" value="F:DNA-binding transcription factor activity"/>
    <property type="evidence" value="ECO:0007669"/>
    <property type="project" value="InterPro"/>
</dbReference>
<dbReference type="RefSeq" id="WP_207346687.1">
    <property type="nucleotide sequence ID" value="NZ_CP076456.1"/>
</dbReference>
<dbReference type="InterPro" id="IPR036388">
    <property type="entry name" value="WH-like_DNA-bd_sf"/>
</dbReference>
<evidence type="ECO:0000313" key="5">
    <source>
        <dbReference type="EMBL" id="QWQ37677.1"/>
    </source>
</evidence>
<dbReference type="InterPro" id="IPR039422">
    <property type="entry name" value="MarR/SlyA-like"/>
</dbReference>
<dbReference type="InterPro" id="IPR036390">
    <property type="entry name" value="WH_DNA-bd_sf"/>
</dbReference>
<dbReference type="InterPro" id="IPR000835">
    <property type="entry name" value="HTH_MarR-typ"/>
</dbReference>